<keyword evidence="8 10" id="KW-1133">Transmembrane helix</keyword>
<evidence type="ECO:0000256" key="1">
    <source>
        <dbReference type="ARBA" id="ARBA00004477"/>
    </source>
</evidence>
<comment type="subcellular location">
    <subcellularLocation>
        <location evidence="1">Endoplasmic reticulum membrane</location>
        <topology evidence="1">Multi-pass membrane protein</topology>
    </subcellularLocation>
</comment>
<dbReference type="PANTHER" id="PTHR12468">
    <property type="entry name" value="GPI MANNOSYLTRANSFERASE 2"/>
    <property type="match status" value="1"/>
</dbReference>
<evidence type="ECO:0000256" key="6">
    <source>
        <dbReference type="ARBA" id="ARBA00022692"/>
    </source>
</evidence>
<evidence type="ECO:0000256" key="4">
    <source>
        <dbReference type="ARBA" id="ARBA00022676"/>
    </source>
</evidence>
<protein>
    <recommendedName>
        <fullName evidence="13">Glycosyltransferase RgtA/B/C/D-like domain-containing protein</fullName>
    </recommendedName>
</protein>
<comment type="caution">
    <text evidence="11">The sequence shown here is derived from an EMBL/GenBank/DDBJ whole genome shotgun (WGS) entry which is preliminary data.</text>
</comment>
<comment type="pathway">
    <text evidence="2">Glycolipid biosynthesis; glycosylphosphatidylinositol-anchor biosynthesis.</text>
</comment>
<feature type="transmembrane region" description="Helical" evidence="10">
    <location>
        <begin position="130"/>
        <end position="152"/>
    </location>
</feature>
<evidence type="ECO:0000313" key="11">
    <source>
        <dbReference type="EMBL" id="KKU94739.1"/>
    </source>
</evidence>
<feature type="transmembrane region" description="Helical" evidence="10">
    <location>
        <begin position="283"/>
        <end position="305"/>
    </location>
</feature>
<keyword evidence="3" id="KW-0337">GPI-anchor biosynthesis</keyword>
<feature type="transmembrane region" description="Helical" evidence="10">
    <location>
        <begin position="172"/>
        <end position="197"/>
    </location>
</feature>
<dbReference type="Proteomes" id="UP000034877">
    <property type="component" value="Unassembled WGS sequence"/>
</dbReference>
<accession>A0A0G1UKT3</accession>
<evidence type="ECO:0000256" key="9">
    <source>
        <dbReference type="ARBA" id="ARBA00023136"/>
    </source>
</evidence>
<dbReference type="UniPathway" id="UPA00196"/>
<reference evidence="11 12" key="1">
    <citation type="journal article" date="2015" name="Nature">
        <title>rRNA introns, odd ribosomes, and small enigmatic genomes across a large radiation of phyla.</title>
        <authorList>
            <person name="Brown C.T."/>
            <person name="Hug L.A."/>
            <person name="Thomas B.C."/>
            <person name="Sharon I."/>
            <person name="Castelle C.J."/>
            <person name="Singh A."/>
            <person name="Wilkins M.J."/>
            <person name="Williams K.H."/>
            <person name="Banfield J.F."/>
        </authorList>
    </citation>
    <scope>NUCLEOTIDE SEQUENCE [LARGE SCALE GENOMIC DNA]</scope>
</reference>
<dbReference type="PANTHER" id="PTHR12468:SF2">
    <property type="entry name" value="GPI MANNOSYLTRANSFERASE 2"/>
    <property type="match status" value="1"/>
</dbReference>
<dbReference type="GO" id="GO:0006506">
    <property type="term" value="P:GPI anchor biosynthetic process"/>
    <property type="evidence" value="ECO:0007669"/>
    <property type="project" value="UniProtKB-UniPathway"/>
</dbReference>
<keyword evidence="4" id="KW-0328">Glycosyltransferase</keyword>
<proteinExistence type="predicted"/>
<feature type="transmembrane region" description="Helical" evidence="10">
    <location>
        <begin position="360"/>
        <end position="381"/>
    </location>
</feature>
<organism evidence="11 12">
    <name type="scientific">Candidatus Amesbacteria bacterium GW2011_GWC1_48_10</name>
    <dbReference type="NCBI Taxonomy" id="1618365"/>
    <lineage>
        <taxon>Bacteria</taxon>
        <taxon>Candidatus Amesiibacteriota</taxon>
    </lineage>
</organism>
<evidence type="ECO:0000256" key="3">
    <source>
        <dbReference type="ARBA" id="ARBA00022502"/>
    </source>
</evidence>
<keyword evidence="7" id="KW-0256">Endoplasmic reticulum</keyword>
<dbReference type="InterPro" id="IPR007315">
    <property type="entry name" value="PIG-V/Gpi18"/>
</dbReference>
<feature type="transmembrane region" description="Helical" evidence="10">
    <location>
        <begin position="312"/>
        <end position="329"/>
    </location>
</feature>
<feature type="transmembrane region" description="Helical" evidence="10">
    <location>
        <begin position="218"/>
        <end position="236"/>
    </location>
</feature>
<dbReference type="GO" id="GO:0004376">
    <property type="term" value="F:GPI mannosyltransferase activity"/>
    <property type="evidence" value="ECO:0007669"/>
    <property type="project" value="InterPro"/>
</dbReference>
<gene>
    <name evidence="11" type="ORF">UY22_C0007G0003</name>
</gene>
<evidence type="ECO:0000256" key="8">
    <source>
        <dbReference type="ARBA" id="ARBA00022989"/>
    </source>
</evidence>
<evidence type="ECO:0000256" key="2">
    <source>
        <dbReference type="ARBA" id="ARBA00004687"/>
    </source>
</evidence>
<evidence type="ECO:0008006" key="13">
    <source>
        <dbReference type="Google" id="ProtNLM"/>
    </source>
</evidence>
<evidence type="ECO:0000256" key="10">
    <source>
        <dbReference type="SAM" id="Phobius"/>
    </source>
</evidence>
<evidence type="ECO:0000313" key="12">
    <source>
        <dbReference type="Proteomes" id="UP000034877"/>
    </source>
</evidence>
<dbReference type="EMBL" id="LCPE01000007">
    <property type="protein sequence ID" value="KKU94739.1"/>
    <property type="molecule type" value="Genomic_DNA"/>
</dbReference>
<name>A0A0G1UKT3_9BACT</name>
<feature type="transmembrane region" description="Helical" evidence="10">
    <location>
        <begin position="100"/>
        <end position="118"/>
    </location>
</feature>
<evidence type="ECO:0000256" key="5">
    <source>
        <dbReference type="ARBA" id="ARBA00022679"/>
    </source>
</evidence>
<keyword evidence="9 10" id="KW-0472">Membrane</keyword>
<dbReference type="AlphaFoldDB" id="A0A0G1UKT3"/>
<evidence type="ECO:0000256" key="7">
    <source>
        <dbReference type="ARBA" id="ARBA00022824"/>
    </source>
</evidence>
<feature type="transmembrane region" description="Helical" evidence="10">
    <location>
        <begin position="335"/>
        <end position="353"/>
    </location>
</feature>
<dbReference type="GO" id="GO:0016020">
    <property type="term" value="C:membrane"/>
    <property type="evidence" value="ECO:0007669"/>
    <property type="project" value="GOC"/>
</dbReference>
<dbReference type="GO" id="GO:0031501">
    <property type="term" value="C:mannosyltransferase complex"/>
    <property type="evidence" value="ECO:0007669"/>
    <property type="project" value="TreeGrafter"/>
</dbReference>
<sequence>MSFPKILRLFLLWQLVIILITAAAFTLLPLRTTFIGGSDQASRVDPQPYIRNPLLYSRANFDGIHYVDVARKGYGYAQQAFFPLYPRLINILSKYIHPPALAGILISLASFLVGLIYFARLIRLDYSPKVAFWTIVALLVFPTSFFISAVYTEGLFFLQVILAFYFARTGRWWAASIIGMSASYTRFAGVFLFPALILEWWHQRSHPESRKKPGISDLLCLAFIPLGLVIFMHYLYHTTGDLLAFIHVQKLFQQGRGDKIIMIYQVYWRYLKMIFTVNRNDPLYLTILLEFFSAILFTVTSVVSLIKQRASYSLFNVLNFITPTLSGTFTSVPRYVLLCFPSFLLFGQWLSLASGTYRRLYIAASLGLFILFLMLFVRGYWVA</sequence>
<dbReference type="GO" id="GO:0000009">
    <property type="term" value="F:alpha-1,6-mannosyltransferase activity"/>
    <property type="evidence" value="ECO:0007669"/>
    <property type="project" value="InterPro"/>
</dbReference>
<keyword evidence="6 10" id="KW-0812">Transmembrane</keyword>
<keyword evidence="5" id="KW-0808">Transferase</keyword>